<keyword evidence="1" id="KW-0175">Coiled coil</keyword>
<sequence>MSARRHHPPIHAADERDMAVRLASDLTCALIASRREGGRDIRGEANGGGTNDQQHQQQQQDSRRIDALEAAMRGQDQRRVEAVAAVEQRLREGLDGVGRQVDQFVNVVSGIQGLWERSHGVDWHLAGRVDAVAEEQQRQRARLELLEAAQQRGDGGDGGGGGRQEREELVRAAVADAVNTMLQERRESDAQALDARTAAAVMQLVGHIEQTNEHLMRLAGEAGEPGRAVEGLLQATFEALFQRVDAVGADAERRATEQWQMGVATVEALQAANQRLGERLDRVVEDRTRRDDGLVTRIEQLEHRVVPDVDGLTTRLAALETQATSSNNNTAAARQQQQAQRAAELADLEPQAIEAERPEADRLAQQNAELLRRLRTIQEETRRRNDGLEQRVADLERRLGGGGGGGGGDDAGAREIARLRQENAEILWQKEDYKRQAAAMALGRS</sequence>
<feature type="region of interest" description="Disordered" evidence="2">
    <location>
        <begin position="37"/>
        <end position="63"/>
    </location>
</feature>
<keyword evidence="4" id="KW-1185">Reference proteome</keyword>
<feature type="coiled-coil region" evidence="1">
    <location>
        <begin position="360"/>
        <end position="436"/>
    </location>
</feature>
<evidence type="ECO:0000313" key="3">
    <source>
        <dbReference type="EMBL" id="KAK7605886.1"/>
    </source>
</evidence>
<name>A0ABR1MSI7_9PEZI</name>
<reference evidence="3 4" key="1">
    <citation type="submission" date="2024-04" db="EMBL/GenBank/DDBJ databases">
        <title>Phyllosticta paracitricarpa is synonymous to the EU quarantine fungus P. citricarpa based on phylogenomic analyses.</title>
        <authorList>
            <consortium name="Lawrence Berkeley National Laboratory"/>
            <person name="Van ingen-buijs V.A."/>
            <person name="Van westerhoven A.C."/>
            <person name="Haridas S."/>
            <person name="Skiadas P."/>
            <person name="Martin F."/>
            <person name="Groenewald J.Z."/>
            <person name="Crous P.W."/>
            <person name="Seidl M.F."/>
        </authorList>
    </citation>
    <scope>NUCLEOTIDE SEQUENCE [LARGE SCALE GENOMIC DNA]</scope>
    <source>
        <strain evidence="3 4">CBS 141358</strain>
    </source>
</reference>
<accession>A0ABR1MSI7</accession>
<protein>
    <submittedName>
        <fullName evidence="3">Uncharacterized protein</fullName>
    </submittedName>
</protein>
<dbReference type="Proteomes" id="UP001367316">
    <property type="component" value="Unassembled WGS sequence"/>
</dbReference>
<dbReference type="EMBL" id="JBBPBF010000063">
    <property type="protein sequence ID" value="KAK7605886.1"/>
    <property type="molecule type" value="Genomic_DNA"/>
</dbReference>
<organism evidence="3 4">
    <name type="scientific">Phyllosticta paracitricarpa</name>
    <dbReference type="NCBI Taxonomy" id="2016321"/>
    <lineage>
        <taxon>Eukaryota</taxon>
        <taxon>Fungi</taxon>
        <taxon>Dikarya</taxon>
        <taxon>Ascomycota</taxon>
        <taxon>Pezizomycotina</taxon>
        <taxon>Dothideomycetes</taxon>
        <taxon>Dothideomycetes incertae sedis</taxon>
        <taxon>Botryosphaeriales</taxon>
        <taxon>Phyllostictaceae</taxon>
        <taxon>Phyllosticta</taxon>
    </lineage>
</organism>
<feature type="region of interest" description="Disordered" evidence="2">
    <location>
        <begin position="323"/>
        <end position="345"/>
    </location>
</feature>
<comment type="caution">
    <text evidence="3">The sequence shown here is derived from an EMBL/GenBank/DDBJ whole genome shotgun (WGS) entry which is preliminary data.</text>
</comment>
<feature type="compositionally biased region" description="Low complexity" evidence="2">
    <location>
        <begin position="323"/>
        <end position="343"/>
    </location>
</feature>
<evidence type="ECO:0000256" key="2">
    <source>
        <dbReference type="SAM" id="MobiDB-lite"/>
    </source>
</evidence>
<evidence type="ECO:0000313" key="4">
    <source>
        <dbReference type="Proteomes" id="UP001367316"/>
    </source>
</evidence>
<gene>
    <name evidence="3" type="ORF">JOL62DRAFT_393879</name>
</gene>
<evidence type="ECO:0000256" key="1">
    <source>
        <dbReference type="SAM" id="Coils"/>
    </source>
</evidence>
<proteinExistence type="predicted"/>